<dbReference type="Pfam" id="PF12728">
    <property type="entry name" value="HTH_17"/>
    <property type="match status" value="1"/>
</dbReference>
<evidence type="ECO:0000313" key="3">
    <source>
        <dbReference type="EMBL" id="CAB4856703.1"/>
    </source>
</evidence>
<organism evidence="3">
    <name type="scientific">freshwater metagenome</name>
    <dbReference type="NCBI Taxonomy" id="449393"/>
    <lineage>
        <taxon>unclassified sequences</taxon>
        <taxon>metagenomes</taxon>
        <taxon>ecological metagenomes</taxon>
    </lineage>
</organism>
<dbReference type="EMBL" id="CAEZVJ010000001">
    <property type="protein sequence ID" value="CAB4620647.1"/>
    <property type="molecule type" value="Genomic_DNA"/>
</dbReference>
<evidence type="ECO:0000259" key="1">
    <source>
        <dbReference type="Pfam" id="PF12728"/>
    </source>
</evidence>
<evidence type="ECO:0000313" key="2">
    <source>
        <dbReference type="EMBL" id="CAB4620647.1"/>
    </source>
</evidence>
<proteinExistence type="predicted"/>
<accession>A0A6J7CP07</accession>
<dbReference type="AlphaFoldDB" id="A0A6J7CP07"/>
<gene>
    <name evidence="2" type="ORF">UFOPK1961_00014</name>
    <name evidence="3" type="ORF">UFOPK3364_00009</name>
</gene>
<protein>
    <submittedName>
        <fullName evidence="3">Unannotated protein</fullName>
    </submittedName>
</protein>
<dbReference type="EMBL" id="CAFBLO010000001">
    <property type="protein sequence ID" value="CAB4856703.1"/>
    <property type="molecule type" value="Genomic_DNA"/>
</dbReference>
<feature type="domain" description="Helix-turn-helix" evidence="1">
    <location>
        <begin position="6"/>
        <end position="53"/>
    </location>
</feature>
<dbReference type="InterPro" id="IPR041657">
    <property type="entry name" value="HTH_17"/>
</dbReference>
<sequence length="87" mass="9403">MAEEWMLTVADVAEVLGTSREKVAAIIAREEIPVVPGRTVRVTHAAVIEFVTAMQRDALMLGRDPDFVPSIVGSRPFAIVDEDGPQG</sequence>
<name>A0A6J7CP07_9ZZZZ</name>
<reference evidence="3" key="1">
    <citation type="submission" date="2020-05" db="EMBL/GenBank/DDBJ databases">
        <authorList>
            <person name="Chiriac C."/>
            <person name="Salcher M."/>
            <person name="Ghai R."/>
            <person name="Kavagutti S V."/>
        </authorList>
    </citation>
    <scope>NUCLEOTIDE SEQUENCE</scope>
</reference>